<accession>A0A1L3GGW1</accession>
<dbReference type="PANTHER" id="PTHR43761:SF1">
    <property type="entry name" value="D-ISOMER SPECIFIC 2-HYDROXYACID DEHYDROGENASE CATALYTIC DOMAIN-CONTAINING PROTEIN-RELATED"/>
    <property type="match status" value="1"/>
</dbReference>
<dbReference type="InterPro" id="IPR006140">
    <property type="entry name" value="D-isomer_DH_NAD-bd"/>
</dbReference>
<keyword evidence="2 4" id="KW-0560">Oxidoreductase</keyword>
<dbReference type="CDD" id="cd12162">
    <property type="entry name" value="2-Hacid_dh_4"/>
    <property type="match status" value="1"/>
</dbReference>
<evidence type="ECO:0000256" key="1">
    <source>
        <dbReference type="ARBA" id="ARBA00005854"/>
    </source>
</evidence>
<dbReference type="GO" id="GO:0051287">
    <property type="term" value="F:NAD binding"/>
    <property type="evidence" value="ECO:0007669"/>
    <property type="project" value="InterPro"/>
</dbReference>
<dbReference type="Pfam" id="PF02826">
    <property type="entry name" value="2-Hacid_dh_C"/>
    <property type="match status" value="1"/>
</dbReference>
<dbReference type="PANTHER" id="PTHR43761">
    <property type="entry name" value="D-ISOMER SPECIFIC 2-HYDROXYACID DEHYDROGENASE FAMILY PROTEIN (AFU_ORTHOLOGUE AFUA_1G13630)"/>
    <property type="match status" value="1"/>
</dbReference>
<dbReference type="InterPro" id="IPR029753">
    <property type="entry name" value="D-isomer_DH_CS"/>
</dbReference>
<sequence length="322" mass="35271">MRIVVLDGHALNPGDLSWEALAALGELTVYDRCEPGQELPRARGAQIVLVNKVVFDEARFARLGDLQYLGVTATGYNIVDIRAARKHGVVVTNVPAYSTRSVAQMVFALLLEMTQQVGHHSRMVREESRWSGSPDFCFWDRPLHELDGRVLGLVGFGQIGRQVACIGRAFGMQVLVHTAHPGNYAEHEQRGEVTFVSLDEVFRRSDVISLHCPLTERTRSLVDASRLSLVKPSALLINTARGALLDEAAVGRALADGRLGGLGVDVLSCEPPDVENPLLCAPNTFITPHIAWATREARQRLMDIVVDNVRAFLAGQPQNVVS</sequence>
<proteinExistence type="inferred from homology"/>
<evidence type="ECO:0000313" key="7">
    <source>
        <dbReference type="EMBL" id="APG25130.1"/>
    </source>
</evidence>
<dbReference type="KEGG" id="pace:A6070_02910"/>
<evidence type="ECO:0000313" key="8">
    <source>
        <dbReference type="Proteomes" id="UP000182264"/>
    </source>
</evidence>
<dbReference type="GO" id="GO:0016616">
    <property type="term" value="F:oxidoreductase activity, acting on the CH-OH group of donors, NAD or NADP as acceptor"/>
    <property type="evidence" value="ECO:0007669"/>
    <property type="project" value="InterPro"/>
</dbReference>
<dbReference type="AlphaFoldDB" id="A0A1L3GGW1"/>
<keyword evidence="3" id="KW-0520">NAD</keyword>
<protein>
    <submittedName>
        <fullName evidence="7">Glycerate dehydrogenase</fullName>
    </submittedName>
</protein>
<dbReference type="Proteomes" id="UP000182264">
    <property type="component" value="Chromosome"/>
</dbReference>
<organism evidence="7 8">
    <name type="scientific">Syntrophotalea acetylenica</name>
    <name type="common">Pelobacter acetylenicus</name>
    <dbReference type="NCBI Taxonomy" id="29542"/>
    <lineage>
        <taxon>Bacteria</taxon>
        <taxon>Pseudomonadati</taxon>
        <taxon>Thermodesulfobacteriota</taxon>
        <taxon>Desulfuromonadia</taxon>
        <taxon>Desulfuromonadales</taxon>
        <taxon>Syntrophotaleaceae</taxon>
        <taxon>Syntrophotalea</taxon>
    </lineage>
</organism>
<dbReference type="EMBL" id="CP015518">
    <property type="protein sequence ID" value="APG25130.1"/>
    <property type="molecule type" value="Genomic_DNA"/>
</dbReference>
<dbReference type="SUPFAM" id="SSF52283">
    <property type="entry name" value="Formate/glycerate dehydrogenase catalytic domain-like"/>
    <property type="match status" value="1"/>
</dbReference>
<dbReference type="OrthoDB" id="9793626at2"/>
<name>A0A1L3GGW1_SYNAC</name>
<dbReference type="Gene3D" id="3.40.50.720">
    <property type="entry name" value="NAD(P)-binding Rossmann-like Domain"/>
    <property type="match status" value="2"/>
</dbReference>
<dbReference type="InterPro" id="IPR036291">
    <property type="entry name" value="NAD(P)-bd_dom_sf"/>
</dbReference>
<feature type="domain" description="D-isomer specific 2-hydroxyacid dehydrogenase catalytic" evidence="5">
    <location>
        <begin position="19"/>
        <end position="321"/>
    </location>
</feature>
<dbReference type="PROSITE" id="PS00670">
    <property type="entry name" value="D_2_HYDROXYACID_DH_2"/>
    <property type="match status" value="1"/>
</dbReference>
<gene>
    <name evidence="7" type="ORF">A7E75_08935</name>
</gene>
<dbReference type="InterPro" id="IPR050418">
    <property type="entry name" value="D-iso_2-hydroxyacid_DH_PdxB"/>
</dbReference>
<evidence type="ECO:0000259" key="5">
    <source>
        <dbReference type="Pfam" id="PF00389"/>
    </source>
</evidence>
<comment type="similarity">
    <text evidence="1 4">Belongs to the D-isomer specific 2-hydroxyacid dehydrogenase family.</text>
</comment>
<evidence type="ECO:0000259" key="6">
    <source>
        <dbReference type="Pfam" id="PF02826"/>
    </source>
</evidence>
<dbReference type="RefSeq" id="WP_072286979.1">
    <property type="nucleotide sequence ID" value="NZ_CP015455.1"/>
</dbReference>
<evidence type="ECO:0000256" key="2">
    <source>
        <dbReference type="ARBA" id="ARBA00023002"/>
    </source>
</evidence>
<dbReference type="Pfam" id="PF00389">
    <property type="entry name" value="2-Hacid_dh"/>
    <property type="match status" value="1"/>
</dbReference>
<dbReference type="STRING" id="29542.A6070_02910"/>
<reference evidence="7 8" key="1">
    <citation type="journal article" date="2017" name="Genome Announc.">
        <title>Complete Genome Sequences of Two Acetylene-Fermenting Pelobacter acetylenicus Strains.</title>
        <authorList>
            <person name="Sutton J.M."/>
            <person name="Baesman S.M."/>
            <person name="Fierst J.L."/>
            <person name="Poret-Peterson A.T."/>
            <person name="Oremland R.S."/>
            <person name="Dunlap D.S."/>
            <person name="Akob D.M."/>
        </authorList>
    </citation>
    <scope>NUCLEOTIDE SEQUENCE [LARGE SCALE GENOMIC DNA]</scope>
    <source>
        <strain evidence="7 8">DSM 3247</strain>
    </source>
</reference>
<evidence type="ECO:0000256" key="4">
    <source>
        <dbReference type="RuleBase" id="RU003719"/>
    </source>
</evidence>
<dbReference type="SUPFAM" id="SSF51735">
    <property type="entry name" value="NAD(P)-binding Rossmann-fold domains"/>
    <property type="match status" value="1"/>
</dbReference>
<keyword evidence="8" id="KW-1185">Reference proteome</keyword>
<dbReference type="InterPro" id="IPR006139">
    <property type="entry name" value="D-isomer_2_OHA_DH_cat_dom"/>
</dbReference>
<feature type="domain" description="D-isomer specific 2-hydroxyacid dehydrogenase NAD-binding" evidence="6">
    <location>
        <begin position="107"/>
        <end position="291"/>
    </location>
</feature>
<evidence type="ECO:0000256" key="3">
    <source>
        <dbReference type="ARBA" id="ARBA00023027"/>
    </source>
</evidence>
<dbReference type="PROSITE" id="PS00671">
    <property type="entry name" value="D_2_HYDROXYACID_DH_3"/>
    <property type="match status" value="1"/>
</dbReference>